<feature type="domain" description="HTH tetR-type" evidence="5">
    <location>
        <begin position="18"/>
        <end position="78"/>
    </location>
</feature>
<evidence type="ECO:0000259" key="5">
    <source>
        <dbReference type="PROSITE" id="PS50977"/>
    </source>
</evidence>
<dbReference type="PROSITE" id="PS01081">
    <property type="entry name" value="HTH_TETR_1"/>
    <property type="match status" value="1"/>
</dbReference>
<keyword evidence="3" id="KW-0804">Transcription</keyword>
<dbReference type="AlphaFoldDB" id="A0A840PME7"/>
<protein>
    <submittedName>
        <fullName evidence="6">AcrR family transcriptional regulator</fullName>
    </submittedName>
</protein>
<dbReference type="InterPro" id="IPR050109">
    <property type="entry name" value="HTH-type_TetR-like_transc_reg"/>
</dbReference>
<dbReference type="RefSeq" id="WP_185056912.1">
    <property type="nucleotide sequence ID" value="NZ_BAABIX010000043.1"/>
</dbReference>
<evidence type="ECO:0000256" key="2">
    <source>
        <dbReference type="ARBA" id="ARBA00023125"/>
    </source>
</evidence>
<keyword evidence="1" id="KW-0805">Transcription regulation</keyword>
<dbReference type="PRINTS" id="PR00455">
    <property type="entry name" value="HTHTETR"/>
</dbReference>
<dbReference type="GO" id="GO:0000976">
    <property type="term" value="F:transcription cis-regulatory region binding"/>
    <property type="evidence" value="ECO:0007669"/>
    <property type="project" value="TreeGrafter"/>
</dbReference>
<dbReference type="EMBL" id="JACHGN010000036">
    <property type="protein sequence ID" value="MBB5140119.1"/>
    <property type="molecule type" value="Genomic_DNA"/>
</dbReference>
<proteinExistence type="predicted"/>
<dbReference type="SUPFAM" id="SSF46689">
    <property type="entry name" value="Homeodomain-like"/>
    <property type="match status" value="1"/>
</dbReference>
<dbReference type="Proteomes" id="UP000578449">
    <property type="component" value="Unassembled WGS sequence"/>
</dbReference>
<evidence type="ECO:0000256" key="1">
    <source>
        <dbReference type="ARBA" id="ARBA00023015"/>
    </source>
</evidence>
<name>A0A840PME7_9ACTN</name>
<comment type="caution">
    <text evidence="6">The sequence shown here is derived from an EMBL/GenBank/DDBJ whole genome shotgun (WGS) entry which is preliminary data.</text>
</comment>
<keyword evidence="2 4" id="KW-0238">DNA-binding</keyword>
<organism evidence="6 7">
    <name type="scientific">Thermocatellispora tengchongensis</name>
    <dbReference type="NCBI Taxonomy" id="1073253"/>
    <lineage>
        <taxon>Bacteria</taxon>
        <taxon>Bacillati</taxon>
        <taxon>Actinomycetota</taxon>
        <taxon>Actinomycetes</taxon>
        <taxon>Streptosporangiales</taxon>
        <taxon>Streptosporangiaceae</taxon>
        <taxon>Thermocatellispora</taxon>
    </lineage>
</organism>
<evidence type="ECO:0000256" key="4">
    <source>
        <dbReference type="PROSITE-ProRule" id="PRU00335"/>
    </source>
</evidence>
<accession>A0A840PME7</accession>
<dbReference type="PROSITE" id="PS50977">
    <property type="entry name" value="HTH_TETR_2"/>
    <property type="match status" value="1"/>
</dbReference>
<dbReference type="InterPro" id="IPR023772">
    <property type="entry name" value="DNA-bd_HTH_TetR-type_CS"/>
</dbReference>
<evidence type="ECO:0000313" key="6">
    <source>
        <dbReference type="EMBL" id="MBB5140119.1"/>
    </source>
</evidence>
<reference evidence="6 7" key="1">
    <citation type="submission" date="2020-08" db="EMBL/GenBank/DDBJ databases">
        <title>Genomic Encyclopedia of Type Strains, Phase IV (KMG-IV): sequencing the most valuable type-strain genomes for metagenomic binning, comparative biology and taxonomic classification.</title>
        <authorList>
            <person name="Goeker M."/>
        </authorList>
    </citation>
    <scope>NUCLEOTIDE SEQUENCE [LARGE SCALE GENOMIC DNA]</scope>
    <source>
        <strain evidence="6 7">DSM 45615</strain>
    </source>
</reference>
<evidence type="ECO:0000313" key="7">
    <source>
        <dbReference type="Proteomes" id="UP000578449"/>
    </source>
</evidence>
<sequence length="208" mass="22916">MARNPGGRSGSWEWSRTAQTRTGMLRAAREVFVEHGFAEASVADVVERAGSSVGSLYHHFGGKTELFLTLWEEHQVAQEQAAASSVAKAKQEGVTSPVELFIAGARAFLEGSWERRDLVRLFMDGDGPPGFELMRRTRGREWVRQNAVLLGMGDQPLDRLTVAVLTTVIGEAGREVATCETEEEAREVMDAAIGIIRRFDPLQGAEER</sequence>
<keyword evidence="7" id="KW-1185">Reference proteome</keyword>
<feature type="DNA-binding region" description="H-T-H motif" evidence="4">
    <location>
        <begin position="41"/>
        <end position="60"/>
    </location>
</feature>
<gene>
    <name evidence="6" type="ORF">HNP84_009884</name>
</gene>
<dbReference type="InterPro" id="IPR001647">
    <property type="entry name" value="HTH_TetR"/>
</dbReference>
<dbReference type="PANTHER" id="PTHR30055">
    <property type="entry name" value="HTH-TYPE TRANSCRIPTIONAL REGULATOR RUTR"/>
    <property type="match status" value="1"/>
</dbReference>
<dbReference type="PANTHER" id="PTHR30055:SF234">
    <property type="entry name" value="HTH-TYPE TRANSCRIPTIONAL REGULATOR BETI"/>
    <property type="match status" value="1"/>
</dbReference>
<dbReference type="GO" id="GO:0003700">
    <property type="term" value="F:DNA-binding transcription factor activity"/>
    <property type="evidence" value="ECO:0007669"/>
    <property type="project" value="TreeGrafter"/>
</dbReference>
<dbReference type="Gene3D" id="1.10.357.10">
    <property type="entry name" value="Tetracycline Repressor, domain 2"/>
    <property type="match status" value="1"/>
</dbReference>
<dbReference type="Pfam" id="PF00440">
    <property type="entry name" value="TetR_N"/>
    <property type="match status" value="1"/>
</dbReference>
<evidence type="ECO:0000256" key="3">
    <source>
        <dbReference type="ARBA" id="ARBA00023163"/>
    </source>
</evidence>
<dbReference type="InterPro" id="IPR009057">
    <property type="entry name" value="Homeodomain-like_sf"/>
</dbReference>